<accession>A0AAN9Z1I6</accession>
<dbReference type="PANTHER" id="PTHR24171:SF8">
    <property type="entry name" value="BRCA1-ASSOCIATED RING DOMAIN PROTEIN 1"/>
    <property type="match status" value="1"/>
</dbReference>
<evidence type="ECO:0000256" key="3">
    <source>
        <dbReference type="PROSITE-ProRule" id="PRU00023"/>
    </source>
</evidence>
<evidence type="ECO:0008006" key="6">
    <source>
        <dbReference type="Google" id="ProtNLM"/>
    </source>
</evidence>
<evidence type="ECO:0000313" key="4">
    <source>
        <dbReference type="EMBL" id="KAK7794576.1"/>
    </source>
</evidence>
<gene>
    <name evidence="4" type="ORF">R5R35_003592</name>
</gene>
<dbReference type="InterPro" id="IPR036770">
    <property type="entry name" value="Ankyrin_rpt-contain_sf"/>
</dbReference>
<sequence>MDDFSVAENVISSPLCFAARQGKIDVLQHLLEKGHHVNLNDNRGWTPLHEAIANGHLDCVRLLFQQDECDVNACTFDGMTPMYVACQYQDSIELIKLLIEHGVSVNKGNTENITPLHVASKSYKLDVVKELVKNGAVVNAQDFNNFTPLMEAIDEVRSKWNQKNKTPLEVIRFLLDNGANVNLTDLHGRSAFFIAVCVNWNECVQLLLEYGPDVNMRTNDNRTALFIAANKENLPLVKLLLNYGAVVDVICDDGTMPLHEAIHNGNVSVAEELMKKINVEEVIARNERELQSFLIFAIDSGSLECFKLVMDHKLYSYVDCLPFSVKDSPTLLNEINFKHYRYVSPLSFLLYHHLQERYAPPMLQCILDSGDFSVNACTEDFMPPLVALIVGLSNDSKTIEKTKLQYFSKLLEMGADIDYNSVETHSEDLLVPDVVRAIIIPSKCNVQQSLLLPVLAHCFACNWDDLLDWLVKDQTCSAFVLSVLIKLGIRSKQSLLQIWDQIKHCSCNICEKELPNIHKLVCETDVTLQSLCRVKVRNLLWEYTGRSKKAEDLLHKLCVPFPVKQFIIPEKL</sequence>
<evidence type="ECO:0000256" key="2">
    <source>
        <dbReference type="ARBA" id="ARBA00023043"/>
    </source>
</evidence>
<dbReference type="SUPFAM" id="SSF48403">
    <property type="entry name" value="Ankyrin repeat"/>
    <property type="match status" value="2"/>
</dbReference>
<keyword evidence="2 3" id="KW-0040">ANK repeat</keyword>
<feature type="repeat" description="ANK" evidence="3">
    <location>
        <begin position="43"/>
        <end position="65"/>
    </location>
</feature>
<dbReference type="Pfam" id="PF00023">
    <property type="entry name" value="Ank"/>
    <property type="match status" value="2"/>
</dbReference>
<feature type="repeat" description="ANK" evidence="3">
    <location>
        <begin position="187"/>
        <end position="219"/>
    </location>
</feature>
<dbReference type="SMART" id="SM00248">
    <property type="entry name" value="ANK"/>
    <property type="match status" value="9"/>
</dbReference>
<feature type="repeat" description="ANK" evidence="3">
    <location>
        <begin position="13"/>
        <end position="42"/>
    </location>
</feature>
<feature type="repeat" description="ANK" evidence="3">
    <location>
        <begin position="111"/>
        <end position="143"/>
    </location>
</feature>
<keyword evidence="5" id="KW-1185">Reference proteome</keyword>
<comment type="caution">
    <text evidence="4">The sequence shown here is derived from an EMBL/GenBank/DDBJ whole genome shotgun (WGS) entry which is preliminary data.</text>
</comment>
<feature type="repeat" description="ANK" evidence="3">
    <location>
        <begin position="144"/>
        <end position="186"/>
    </location>
</feature>
<dbReference type="Proteomes" id="UP001378592">
    <property type="component" value="Unassembled WGS sequence"/>
</dbReference>
<organism evidence="4 5">
    <name type="scientific">Gryllus longicercus</name>
    <dbReference type="NCBI Taxonomy" id="2509291"/>
    <lineage>
        <taxon>Eukaryota</taxon>
        <taxon>Metazoa</taxon>
        <taxon>Ecdysozoa</taxon>
        <taxon>Arthropoda</taxon>
        <taxon>Hexapoda</taxon>
        <taxon>Insecta</taxon>
        <taxon>Pterygota</taxon>
        <taxon>Neoptera</taxon>
        <taxon>Polyneoptera</taxon>
        <taxon>Orthoptera</taxon>
        <taxon>Ensifera</taxon>
        <taxon>Gryllidea</taxon>
        <taxon>Grylloidea</taxon>
        <taxon>Gryllidae</taxon>
        <taxon>Gryllinae</taxon>
        <taxon>Gryllus</taxon>
    </lineage>
</organism>
<keyword evidence="1" id="KW-0677">Repeat</keyword>
<feature type="repeat" description="ANK" evidence="3">
    <location>
        <begin position="77"/>
        <end position="110"/>
    </location>
</feature>
<dbReference type="AlphaFoldDB" id="A0AAN9Z1I6"/>
<reference evidence="4 5" key="1">
    <citation type="submission" date="2024-03" db="EMBL/GenBank/DDBJ databases">
        <title>The genome assembly and annotation of the cricket Gryllus longicercus Weissman &amp; Gray.</title>
        <authorList>
            <person name="Szrajer S."/>
            <person name="Gray D."/>
            <person name="Ylla G."/>
        </authorList>
    </citation>
    <scope>NUCLEOTIDE SEQUENCE [LARGE SCALE GENOMIC DNA]</scope>
    <source>
        <strain evidence="4">DAG 2021-001</strain>
        <tissue evidence="4">Whole body minus gut</tissue>
    </source>
</reference>
<dbReference type="PRINTS" id="PR01415">
    <property type="entry name" value="ANKYRIN"/>
</dbReference>
<feature type="repeat" description="ANK" evidence="3">
    <location>
        <begin position="220"/>
        <end position="252"/>
    </location>
</feature>
<dbReference type="Gene3D" id="1.25.40.20">
    <property type="entry name" value="Ankyrin repeat-containing domain"/>
    <property type="match status" value="3"/>
</dbReference>
<dbReference type="PROSITE" id="PS50088">
    <property type="entry name" value="ANK_REPEAT"/>
    <property type="match status" value="7"/>
</dbReference>
<protein>
    <recommendedName>
        <fullName evidence="6">Ankyrin repeat and SOCS box protein 3</fullName>
    </recommendedName>
</protein>
<evidence type="ECO:0000313" key="5">
    <source>
        <dbReference type="Proteomes" id="UP001378592"/>
    </source>
</evidence>
<dbReference type="SUPFAM" id="SSF140860">
    <property type="entry name" value="Pseudo ankyrin repeat-like"/>
    <property type="match status" value="1"/>
</dbReference>
<dbReference type="Pfam" id="PF12796">
    <property type="entry name" value="Ank_2"/>
    <property type="match status" value="2"/>
</dbReference>
<name>A0AAN9Z1I6_9ORTH</name>
<dbReference type="PROSITE" id="PS50297">
    <property type="entry name" value="ANK_REP_REGION"/>
    <property type="match status" value="5"/>
</dbReference>
<proteinExistence type="predicted"/>
<dbReference type="PANTHER" id="PTHR24171">
    <property type="entry name" value="ANKYRIN REPEAT DOMAIN-CONTAINING PROTEIN 39-RELATED"/>
    <property type="match status" value="1"/>
</dbReference>
<dbReference type="InterPro" id="IPR002110">
    <property type="entry name" value="Ankyrin_rpt"/>
</dbReference>
<dbReference type="EMBL" id="JAZDUA010000328">
    <property type="protein sequence ID" value="KAK7794576.1"/>
    <property type="molecule type" value="Genomic_DNA"/>
</dbReference>
<evidence type="ECO:0000256" key="1">
    <source>
        <dbReference type="ARBA" id="ARBA00022737"/>
    </source>
</evidence>